<dbReference type="AlphaFoldDB" id="A0A368K0K5"/>
<reference evidence="2 3" key="1">
    <citation type="submission" date="2018-07" db="EMBL/GenBank/DDBJ databases">
        <title>The draft genome of Phyllobacterium salinisoli.</title>
        <authorList>
            <person name="Liu L."/>
            <person name="Li L."/>
            <person name="Zhang X."/>
            <person name="Liang L."/>
        </authorList>
    </citation>
    <scope>NUCLEOTIDE SEQUENCE [LARGE SCALE GENOMIC DNA]</scope>
    <source>
        <strain evidence="2 3">LLAN61</strain>
    </source>
</reference>
<evidence type="ECO:0000313" key="3">
    <source>
        <dbReference type="Proteomes" id="UP000253420"/>
    </source>
</evidence>
<feature type="region of interest" description="Disordered" evidence="1">
    <location>
        <begin position="1"/>
        <end position="37"/>
    </location>
</feature>
<evidence type="ECO:0000313" key="2">
    <source>
        <dbReference type="EMBL" id="RCS21983.1"/>
    </source>
</evidence>
<protein>
    <submittedName>
        <fullName evidence="2">Uncharacterized protein</fullName>
    </submittedName>
</protein>
<gene>
    <name evidence="2" type="ORF">DUT91_20765</name>
</gene>
<proteinExistence type="predicted"/>
<feature type="compositionally biased region" description="Basic residues" evidence="1">
    <location>
        <begin position="1"/>
        <end position="18"/>
    </location>
</feature>
<evidence type="ECO:0000256" key="1">
    <source>
        <dbReference type="SAM" id="MobiDB-lite"/>
    </source>
</evidence>
<name>A0A368K0K5_9HYPH</name>
<sequence>MIKSKLRKEKGVGRRRGSGTRIPLCAKRRPTDPTDPGDAADLSIMGYFLRGSLLNQRLLLPRNLRK</sequence>
<organism evidence="2 3">
    <name type="scientific">Phyllobacterium salinisoli</name>
    <dbReference type="NCBI Taxonomy" id="1899321"/>
    <lineage>
        <taxon>Bacteria</taxon>
        <taxon>Pseudomonadati</taxon>
        <taxon>Pseudomonadota</taxon>
        <taxon>Alphaproteobacteria</taxon>
        <taxon>Hyphomicrobiales</taxon>
        <taxon>Phyllobacteriaceae</taxon>
        <taxon>Phyllobacterium</taxon>
    </lineage>
</organism>
<keyword evidence="3" id="KW-1185">Reference proteome</keyword>
<dbReference type="EMBL" id="QOZG01000011">
    <property type="protein sequence ID" value="RCS21983.1"/>
    <property type="molecule type" value="Genomic_DNA"/>
</dbReference>
<dbReference type="Proteomes" id="UP000253420">
    <property type="component" value="Unassembled WGS sequence"/>
</dbReference>
<accession>A0A368K0K5</accession>
<comment type="caution">
    <text evidence="2">The sequence shown here is derived from an EMBL/GenBank/DDBJ whole genome shotgun (WGS) entry which is preliminary data.</text>
</comment>